<reference evidence="1" key="1">
    <citation type="submission" date="2018-05" db="EMBL/GenBank/DDBJ databases">
        <authorList>
            <person name="Lanie J.A."/>
            <person name="Ng W.-L."/>
            <person name="Kazmierczak K.M."/>
            <person name="Andrzejewski T.M."/>
            <person name="Davidsen T.M."/>
            <person name="Wayne K.J."/>
            <person name="Tettelin H."/>
            <person name="Glass J.I."/>
            <person name="Rusch D."/>
            <person name="Podicherti R."/>
            <person name="Tsui H.-C.T."/>
            <person name="Winkler M.E."/>
        </authorList>
    </citation>
    <scope>NUCLEOTIDE SEQUENCE</scope>
</reference>
<organism evidence="1">
    <name type="scientific">marine metagenome</name>
    <dbReference type="NCBI Taxonomy" id="408172"/>
    <lineage>
        <taxon>unclassified sequences</taxon>
        <taxon>metagenomes</taxon>
        <taxon>ecological metagenomes</taxon>
    </lineage>
</organism>
<gene>
    <name evidence="1" type="ORF">METZ01_LOCUS365649</name>
</gene>
<protein>
    <submittedName>
        <fullName evidence="1">Uncharacterized protein</fullName>
    </submittedName>
</protein>
<sequence length="113" mass="12245">MADVSGDLVRITDKWQAIRPGSLLQQLELVGAVNCLDSRRVPAEALRVYRQPFQPCFQLLGGAHGEGGVGAQGVPSVGQFRSAAHRRAALPADPDGRMGLLNWFRHEADIVET</sequence>
<evidence type="ECO:0000313" key="1">
    <source>
        <dbReference type="EMBL" id="SVD12795.1"/>
    </source>
</evidence>
<dbReference type="AlphaFoldDB" id="A0A382STH9"/>
<feature type="non-terminal residue" evidence="1">
    <location>
        <position position="113"/>
    </location>
</feature>
<name>A0A382STH9_9ZZZZ</name>
<dbReference type="EMBL" id="UINC01131222">
    <property type="protein sequence ID" value="SVD12795.1"/>
    <property type="molecule type" value="Genomic_DNA"/>
</dbReference>
<proteinExistence type="predicted"/>
<accession>A0A382STH9</accession>